<evidence type="ECO:0000256" key="5">
    <source>
        <dbReference type="ARBA" id="ARBA00047475"/>
    </source>
</evidence>
<evidence type="ECO:0000256" key="4">
    <source>
        <dbReference type="ARBA" id="ARBA00022679"/>
    </source>
</evidence>
<evidence type="ECO:0000256" key="3">
    <source>
        <dbReference type="ARBA" id="ARBA00022676"/>
    </source>
</evidence>
<reference evidence="8" key="1">
    <citation type="submission" date="2022-11" db="UniProtKB">
        <authorList>
            <consortium name="WormBaseParasite"/>
        </authorList>
    </citation>
    <scope>IDENTIFICATION</scope>
</reference>
<protein>
    <recommendedName>
        <fullName evidence="2">glucuronosyltransferase</fullName>
        <ecNumber evidence="2">2.4.1.17</ecNumber>
    </recommendedName>
</protein>
<keyword evidence="4" id="KW-0808">Transferase</keyword>
<comment type="catalytic activity">
    <reaction evidence="5">
        <text>glucuronate acceptor + UDP-alpha-D-glucuronate = acceptor beta-D-glucuronoside + UDP + H(+)</text>
        <dbReference type="Rhea" id="RHEA:21032"/>
        <dbReference type="ChEBI" id="CHEBI:15378"/>
        <dbReference type="ChEBI" id="CHEBI:58052"/>
        <dbReference type="ChEBI" id="CHEBI:58223"/>
        <dbReference type="ChEBI" id="CHEBI:132367"/>
        <dbReference type="ChEBI" id="CHEBI:132368"/>
        <dbReference type="EC" id="2.4.1.17"/>
    </reaction>
</comment>
<evidence type="ECO:0000256" key="2">
    <source>
        <dbReference type="ARBA" id="ARBA00012544"/>
    </source>
</evidence>
<dbReference type="AlphaFoldDB" id="A0A914IF16"/>
<dbReference type="InterPro" id="IPR002213">
    <property type="entry name" value="UDP_glucos_trans"/>
</dbReference>
<organism evidence="7 8">
    <name type="scientific">Globodera rostochiensis</name>
    <name type="common">Golden nematode worm</name>
    <name type="synonym">Heterodera rostochiensis</name>
    <dbReference type="NCBI Taxonomy" id="31243"/>
    <lineage>
        <taxon>Eukaryota</taxon>
        <taxon>Metazoa</taxon>
        <taxon>Ecdysozoa</taxon>
        <taxon>Nematoda</taxon>
        <taxon>Chromadorea</taxon>
        <taxon>Rhabditida</taxon>
        <taxon>Tylenchina</taxon>
        <taxon>Tylenchomorpha</taxon>
        <taxon>Tylenchoidea</taxon>
        <taxon>Heteroderidae</taxon>
        <taxon>Heteroderinae</taxon>
        <taxon>Globodera</taxon>
    </lineage>
</organism>
<dbReference type="WBParaSite" id="Gr19_v10_g9292.t1">
    <property type="protein sequence ID" value="Gr19_v10_g9292.t1"/>
    <property type="gene ID" value="Gr19_v10_g9292"/>
</dbReference>
<dbReference type="GO" id="GO:0015020">
    <property type="term" value="F:glucuronosyltransferase activity"/>
    <property type="evidence" value="ECO:0007669"/>
    <property type="project" value="UniProtKB-EC"/>
</dbReference>
<dbReference type="Proteomes" id="UP000887572">
    <property type="component" value="Unplaced"/>
</dbReference>
<evidence type="ECO:0000256" key="6">
    <source>
        <dbReference type="SAM" id="Phobius"/>
    </source>
</evidence>
<dbReference type="Gene3D" id="3.40.50.2000">
    <property type="entry name" value="Glycogen Phosphorylase B"/>
    <property type="match status" value="1"/>
</dbReference>
<sequence length="175" mass="19987">MQRMRNAKKFEQKCNDCCLGSTASGACTSDHQSIYYTWGIEERSPRISAGIPLIVMPVTAEQAHNAHVLLKMRIARAVINKFYITETNLFNTINSVLSRSDELLARAKKVLEIFLDRPIPAMDEAIFVVEHRIFDNNGTGWARYTQRKGMLLGWTEFAYLDLIATIFVCLIIINW</sequence>
<evidence type="ECO:0000256" key="1">
    <source>
        <dbReference type="ARBA" id="ARBA00009995"/>
    </source>
</evidence>
<dbReference type="PANTHER" id="PTHR48043">
    <property type="entry name" value="EG:EG0003.4 PROTEIN-RELATED"/>
    <property type="match status" value="1"/>
</dbReference>
<comment type="similarity">
    <text evidence="1">Belongs to the UDP-glycosyltransferase family.</text>
</comment>
<dbReference type="PANTHER" id="PTHR48043:SF119">
    <property type="entry name" value="UDP-GLUCURONOSYLTRANSFERASE"/>
    <property type="match status" value="1"/>
</dbReference>
<keyword evidence="6" id="KW-0472">Membrane</keyword>
<keyword evidence="3" id="KW-0328">Glycosyltransferase</keyword>
<feature type="transmembrane region" description="Helical" evidence="6">
    <location>
        <begin position="151"/>
        <end position="173"/>
    </location>
</feature>
<dbReference type="PROSITE" id="PS51257">
    <property type="entry name" value="PROKAR_LIPOPROTEIN"/>
    <property type="match status" value="1"/>
</dbReference>
<proteinExistence type="inferred from homology"/>
<dbReference type="InterPro" id="IPR050271">
    <property type="entry name" value="UDP-glycosyltransferase"/>
</dbReference>
<name>A0A914IF16_GLORO</name>
<keyword evidence="6" id="KW-1133">Transmembrane helix</keyword>
<dbReference type="EC" id="2.4.1.17" evidence="2"/>
<dbReference type="Pfam" id="PF00201">
    <property type="entry name" value="UDPGT"/>
    <property type="match status" value="1"/>
</dbReference>
<keyword evidence="7" id="KW-1185">Reference proteome</keyword>
<keyword evidence="6" id="KW-0812">Transmembrane</keyword>
<evidence type="ECO:0000313" key="7">
    <source>
        <dbReference type="Proteomes" id="UP000887572"/>
    </source>
</evidence>
<dbReference type="SUPFAM" id="SSF53756">
    <property type="entry name" value="UDP-Glycosyltransferase/glycogen phosphorylase"/>
    <property type="match status" value="1"/>
</dbReference>
<accession>A0A914IF16</accession>
<evidence type="ECO:0000313" key="8">
    <source>
        <dbReference type="WBParaSite" id="Gr19_v10_g9292.t1"/>
    </source>
</evidence>